<accession>A0A6J5ZVC0</accession>
<proteinExistence type="predicted"/>
<protein>
    <submittedName>
        <fullName evidence="1">Unannotated protein</fullName>
    </submittedName>
</protein>
<gene>
    <name evidence="1" type="ORF">UFOPK3522_01222</name>
</gene>
<dbReference type="AlphaFoldDB" id="A0A6J5ZVC0"/>
<sequence>MAAVLLPLRLQPSLELRHNAVDAGKILQRATRQGAVELVQRSRGRKRCGAFDLLALELLAQQLLKTADPVPRQSFSARVVLRHVALRVGPQPERAANPLDVDAQYSRPFSGLREGSDCKPCQVAQRALVLFCDRACDLFSQRFNVDL</sequence>
<name>A0A6J5ZVC0_9ZZZZ</name>
<evidence type="ECO:0000313" key="1">
    <source>
        <dbReference type="EMBL" id="CAB4345985.1"/>
    </source>
</evidence>
<reference evidence="1" key="1">
    <citation type="submission" date="2020-05" db="EMBL/GenBank/DDBJ databases">
        <authorList>
            <person name="Chiriac C."/>
            <person name="Salcher M."/>
            <person name="Ghai R."/>
            <person name="Kavagutti S V."/>
        </authorList>
    </citation>
    <scope>NUCLEOTIDE SEQUENCE</scope>
</reference>
<dbReference type="EMBL" id="CAESAO010000119">
    <property type="protein sequence ID" value="CAB4345985.1"/>
    <property type="molecule type" value="Genomic_DNA"/>
</dbReference>
<organism evidence="1">
    <name type="scientific">freshwater metagenome</name>
    <dbReference type="NCBI Taxonomy" id="449393"/>
    <lineage>
        <taxon>unclassified sequences</taxon>
        <taxon>metagenomes</taxon>
        <taxon>ecological metagenomes</taxon>
    </lineage>
</organism>